<dbReference type="VEuPathDB" id="FungiDB:MELLADRAFT_70555"/>
<gene>
    <name evidence="3" type="ORF">MELLADRAFT_70555</name>
</gene>
<evidence type="ECO:0000313" key="4">
    <source>
        <dbReference type="Proteomes" id="UP000001072"/>
    </source>
</evidence>
<organism evidence="4">
    <name type="scientific">Melampsora larici-populina (strain 98AG31 / pathotype 3-4-7)</name>
    <name type="common">Poplar leaf rust fungus</name>
    <dbReference type="NCBI Taxonomy" id="747676"/>
    <lineage>
        <taxon>Eukaryota</taxon>
        <taxon>Fungi</taxon>
        <taxon>Dikarya</taxon>
        <taxon>Basidiomycota</taxon>
        <taxon>Pucciniomycotina</taxon>
        <taxon>Pucciniomycetes</taxon>
        <taxon>Pucciniales</taxon>
        <taxon>Melampsoraceae</taxon>
        <taxon>Melampsora</taxon>
    </lineage>
</organism>
<dbReference type="RefSeq" id="XP_007403865.1">
    <property type="nucleotide sequence ID" value="XM_007403803.1"/>
</dbReference>
<dbReference type="Proteomes" id="UP000001072">
    <property type="component" value="Unassembled WGS sequence"/>
</dbReference>
<reference evidence="4" key="1">
    <citation type="journal article" date="2011" name="Proc. Natl. Acad. Sci. U.S.A.">
        <title>Obligate biotrophy features unraveled by the genomic analysis of rust fungi.</title>
        <authorList>
            <person name="Duplessis S."/>
            <person name="Cuomo C.A."/>
            <person name="Lin Y.-C."/>
            <person name="Aerts A."/>
            <person name="Tisserant E."/>
            <person name="Veneault-Fourrey C."/>
            <person name="Joly D.L."/>
            <person name="Hacquard S."/>
            <person name="Amselem J."/>
            <person name="Cantarel B.L."/>
            <person name="Chiu R."/>
            <person name="Coutinho P.M."/>
            <person name="Feau N."/>
            <person name="Field M."/>
            <person name="Frey P."/>
            <person name="Gelhaye E."/>
            <person name="Goldberg J."/>
            <person name="Grabherr M.G."/>
            <person name="Kodira C.D."/>
            <person name="Kohler A."/>
            <person name="Kuees U."/>
            <person name="Lindquist E.A."/>
            <person name="Lucas S.M."/>
            <person name="Mago R."/>
            <person name="Mauceli E."/>
            <person name="Morin E."/>
            <person name="Murat C."/>
            <person name="Pangilinan J.L."/>
            <person name="Park R."/>
            <person name="Pearson M."/>
            <person name="Quesneville H."/>
            <person name="Rouhier N."/>
            <person name="Sakthikumar S."/>
            <person name="Salamov A.A."/>
            <person name="Schmutz J."/>
            <person name="Selles B."/>
            <person name="Shapiro H."/>
            <person name="Tanguay P."/>
            <person name="Tuskan G.A."/>
            <person name="Henrissat B."/>
            <person name="Van de Peer Y."/>
            <person name="Rouze P."/>
            <person name="Ellis J.G."/>
            <person name="Dodds P.N."/>
            <person name="Schein J.E."/>
            <person name="Zhong S."/>
            <person name="Hamelin R.C."/>
            <person name="Grigoriev I.V."/>
            <person name="Szabo L.J."/>
            <person name="Martin F."/>
        </authorList>
    </citation>
    <scope>NUCLEOTIDE SEQUENCE [LARGE SCALE GENOMIC DNA]</scope>
    <source>
        <strain evidence="4">98AG31 / pathotype 3-4-7</strain>
    </source>
</reference>
<evidence type="ECO:0000259" key="2">
    <source>
        <dbReference type="Pfam" id="PF17035"/>
    </source>
</evidence>
<evidence type="ECO:0000313" key="3">
    <source>
        <dbReference type="EMBL" id="EGG12927.1"/>
    </source>
</evidence>
<keyword evidence="4" id="KW-1185">Reference proteome</keyword>
<feature type="domain" description="NET" evidence="2">
    <location>
        <begin position="3"/>
        <end position="45"/>
    </location>
</feature>
<dbReference type="InParanoid" id="F4R4W3"/>
<name>F4R4W3_MELLP</name>
<dbReference type="InterPro" id="IPR038336">
    <property type="entry name" value="NET_sf"/>
</dbReference>
<dbReference type="GeneID" id="18931561"/>
<dbReference type="KEGG" id="mlr:MELLADRAFT_70555"/>
<dbReference type="STRING" id="747676.F4R4W3"/>
<dbReference type="EMBL" id="GL883090">
    <property type="protein sequence ID" value="EGG12927.1"/>
    <property type="molecule type" value="Genomic_DNA"/>
</dbReference>
<evidence type="ECO:0000256" key="1">
    <source>
        <dbReference type="SAM" id="MobiDB-lite"/>
    </source>
</evidence>
<dbReference type="Gene3D" id="1.20.1270.220">
    <property type="match status" value="1"/>
</dbReference>
<feature type="compositionally biased region" description="Basic and acidic residues" evidence="1">
    <location>
        <begin position="89"/>
        <end position="107"/>
    </location>
</feature>
<dbReference type="Pfam" id="PF17035">
    <property type="entry name" value="BET"/>
    <property type="match status" value="1"/>
</dbReference>
<feature type="compositionally biased region" description="Polar residues" evidence="1">
    <location>
        <begin position="108"/>
        <end position="121"/>
    </location>
</feature>
<dbReference type="HOGENOM" id="CLU_1661138_0_0_1"/>
<dbReference type="InterPro" id="IPR027353">
    <property type="entry name" value="NET_dom"/>
</dbReference>
<sequence length="159" mass="16898">MQSEAINLIRNAHPDLVTPDGEEIELDIDALDDRTLYRLYQLVCSDPTPPQATIPVPVKKKKTPGPKPKGTAKANGQSSGPKKKGAPRKGIDEHQEAERIKLLENKLDSFNTSPAAAQPTDTLPAASAEVAKSAPPPAGPVEYASSSSESESESDDESD</sequence>
<dbReference type="AlphaFoldDB" id="F4R4W3"/>
<proteinExistence type="predicted"/>
<feature type="compositionally biased region" description="Acidic residues" evidence="1">
    <location>
        <begin position="150"/>
        <end position="159"/>
    </location>
</feature>
<feature type="region of interest" description="Disordered" evidence="1">
    <location>
        <begin position="45"/>
        <end position="159"/>
    </location>
</feature>
<accession>F4R4W3</accession>
<protein>
    <recommendedName>
        <fullName evidence="2">NET domain-containing protein</fullName>
    </recommendedName>
</protein>